<feature type="transmembrane region" description="Helical" evidence="1">
    <location>
        <begin position="83"/>
        <end position="102"/>
    </location>
</feature>
<feature type="domain" description="FecR protein" evidence="2">
    <location>
        <begin position="183"/>
        <end position="277"/>
    </location>
</feature>
<dbReference type="Pfam" id="PF04773">
    <property type="entry name" value="FecR"/>
    <property type="match status" value="1"/>
</dbReference>
<dbReference type="Gene3D" id="3.55.50.30">
    <property type="match status" value="1"/>
</dbReference>
<dbReference type="InterPro" id="IPR032508">
    <property type="entry name" value="FecR_C"/>
</dbReference>
<dbReference type="RefSeq" id="WP_188649529.1">
    <property type="nucleotide sequence ID" value="NZ_BMNR01000001.1"/>
</dbReference>
<dbReference type="InterPro" id="IPR006860">
    <property type="entry name" value="FecR"/>
</dbReference>
<dbReference type="PANTHER" id="PTHR30273:SF2">
    <property type="entry name" value="PROTEIN FECR"/>
    <property type="match status" value="1"/>
</dbReference>
<dbReference type="GO" id="GO:0016989">
    <property type="term" value="F:sigma factor antagonist activity"/>
    <property type="evidence" value="ECO:0007669"/>
    <property type="project" value="TreeGrafter"/>
</dbReference>
<reference evidence="4" key="1">
    <citation type="journal article" date="2014" name="Int. J. Syst. Evol. Microbiol.">
        <title>Complete genome sequence of Corynebacterium casei LMG S-19264T (=DSM 44701T), isolated from a smear-ripened cheese.</title>
        <authorList>
            <consortium name="US DOE Joint Genome Institute (JGI-PGF)"/>
            <person name="Walter F."/>
            <person name="Albersmeier A."/>
            <person name="Kalinowski J."/>
            <person name="Ruckert C."/>
        </authorList>
    </citation>
    <scope>NUCLEOTIDE SEQUENCE</scope>
    <source>
        <strain evidence="4">JCM 12862</strain>
    </source>
</reference>
<dbReference type="Proteomes" id="UP000612329">
    <property type="component" value="Unassembled WGS sequence"/>
</dbReference>
<dbReference type="InterPro" id="IPR012373">
    <property type="entry name" value="Ferrdict_sens_TM"/>
</dbReference>
<dbReference type="AlphaFoldDB" id="A0A8J3FDC1"/>
<gene>
    <name evidence="4" type="ORF">GCM10007962_03280</name>
</gene>
<evidence type="ECO:0000259" key="2">
    <source>
        <dbReference type="Pfam" id="PF04773"/>
    </source>
</evidence>
<evidence type="ECO:0000256" key="1">
    <source>
        <dbReference type="SAM" id="Phobius"/>
    </source>
</evidence>
<dbReference type="PANTHER" id="PTHR30273">
    <property type="entry name" value="PERIPLASMIC SIGNAL SENSOR AND SIGMA FACTOR ACTIVATOR FECR-RELATED"/>
    <property type="match status" value="1"/>
</dbReference>
<evidence type="ECO:0000313" key="5">
    <source>
        <dbReference type="Proteomes" id="UP000612329"/>
    </source>
</evidence>
<dbReference type="Pfam" id="PF16344">
    <property type="entry name" value="FecR_C"/>
    <property type="match status" value="1"/>
</dbReference>
<name>A0A8J3FDC1_9FLAO</name>
<proteinExistence type="predicted"/>
<sequence length="390" mass="44233">MTPKIEKIIVKYITKSATSTDLDILSEWIETPANEKLFKAYVQTHYAVIYSINDPDSSRVLDRLLKEIKRDKPLFHRFYRTTAFKYVAAAVLVGIFAVAYTIRRDLFNSQTSSDQNKVSDVKNNIVPGTDKATLTLQDGSQIALEKGNEVKTQNAISNGEEIVYKGNKTKPKDIAYNYLTIPRGGQFFIKLSDGTQVWLNSESQLKYPVAFVEGETRKVELVYGEAYFEVSPSTLHKGAKFQVYNKSQKVEVIGTEFNIKAYRDESEIYTTLVKGVVAISTSSGNKILAPNQQSKLNLTNNTLAISQVNVDTETSWRRGLFSFKDKSLKEIMKVLARWYDVQVVFENKSLESLKFKGNLNKNQSIEEILSIMKSSTINNYEITDKTIIIR</sequence>
<keyword evidence="1" id="KW-1133">Transmembrane helix</keyword>
<comment type="caution">
    <text evidence="4">The sequence shown here is derived from an EMBL/GenBank/DDBJ whole genome shotgun (WGS) entry which is preliminary data.</text>
</comment>
<organism evidence="4 5">
    <name type="scientific">Yeosuana aromativorans</name>
    <dbReference type="NCBI Taxonomy" id="288019"/>
    <lineage>
        <taxon>Bacteria</taxon>
        <taxon>Pseudomonadati</taxon>
        <taxon>Bacteroidota</taxon>
        <taxon>Flavobacteriia</taxon>
        <taxon>Flavobacteriales</taxon>
        <taxon>Flavobacteriaceae</taxon>
        <taxon>Yeosuana</taxon>
    </lineage>
</organism>
<accession>A0A8J3FDC1</accession>
<evidence type="ECO:0000313" key="4">
    <source>
        <dbReference type="EMBL" id="GGK12272.1"/>
    </source>
</evidence>
<keyword evidence="1" id="KW-0812">Transmembrane</keyword>
<reference evidence="4" key="2">
    <citation type="submission" date="2020-09" db="EMBL/GenBank/DDBJ databases">
        <authorList>
            <person name="Sun Q."/>
            <person name="Ohkuma M."/>
        </authorList>
    </citation>
    <scope>NUCLEOTIDE SEQUENCE</scope>
    <source>
        <strain evidence="4">JCM 12862</strain>
    </source>
</reference>
<protein>
    <submittedName>
        <fullName evidence="4">Iron dicitrate transporter FecR</fullName>
    </submittedName>
</protein>
<dbReference type="EMBL" id="BMNR01000001">
    <property type="protein sequence ID" value="GGK12272.1"/>
    <property type="molecule type" value="Genomic_DNA"/>
</dbReference>
<dbReference type="Gene3D" id="2.60.120.1440">
    <property type="match status" value="1"/>
</dbReference>
<feature type="domain" description="Protein FecR C-terminal" evidence="3">
    <location>
        <begin position="321"/>
        <end position="389"/>
    </location>
</feature>
<keyword evidence="1" id="KW-0472">Membrane</keyword>
<keyword evidence="5" id="KW-1185">Reference proteome</keyword>
<evidence type="ECO:0000259" key="3">
    <source>
        <dbReference type="Pfam" id="PF16344"/>
    </source>
</evidence>